<evidence type="ECO:0000313" key="3">
    <source>
        <dbReference type="Proteomes" id="UP001596086"/>
    </source>
</evidence>
<sequence length="230" mass="26024">MAERKHISTETKLRLFSEAAGHCQRPDCLQSLFPAEMGGDKHIAEMAHVVPHGQAGPRHEERPAGEFEVDSFENLILLCPKCHTIVDKNPGGYARSTLLEWKSNHLAALAHKQGIFSYDERAKVRVAIAAAMAENKAVWNELAPSDGANFEYDPESEKAKTWSQRMRSVILPNHFRIQAIMKANLHHMTEQERETFARYQEHVRGLSERHVCGVVGSAIRYPIEMDRVFA</sequence>
<dbReference type="Pfam" id="PF13391">
    <property type="entry name" value="HNH_2"/>
    <property type="match status" value="1"/>
</dbReference>
<organism evidence="2 3">
    <name type="scientific">Massilia aerilata</name>
    <dbReference type="NCBI Taxonomy" id="453817"/>
    <lineage>
        <taxon>Bacteria</taxon>
        <taxon>Pseudomonadati</taxon>
        <taxon>Pseudomonadota</taxon>
        <taxon>Betaproteobacteria</taxon>
        <taxon>Burkholderiales</taxon>
        <taxon>Oxalobacteraceae</taxon>
        <taxon>Telluria group</taxon>
        <taxon>Massilia</taxon>
    </lineage>
</organism>
<dbReference type="CDD" id="cd00085">
    <property type="entry name" value="HNHc"/>
    <property type="match status" value="1"/>
</dbReference>
<name>A0ABW0S5P4_9BURK</name>
<dbReference type="InterPro" id="IPR003615">
    <property type="entry name" value="HNH_nuc"/>
</dbReference>
<keyword evidence="2" id="KW-0540">Nuclease</keyword>
<gene>
    <name evidence="2" type="ORF">ACFPO9_25010</name>
</gene>
<proteinExistence type="predicted"/>
<dbReference type="RefSeq" id="WP_379776433.1">
    <property type="nucleotide sequence ID" value="NZ_JBHSMZ010000024.1"/>
</dbReference>
<dbReference type="EMBL" id="JBHSMZ010000024">
    <property type="protein sequence ID" value="MFC5551792.1"/>
    <property type="molecule type" value="Genomic_DNA"/>
</dbReference>
<dbReference type="Proteomes" id="UP001596086">
    <property type="component" value="Unassembled WGS sequence"/>
</dbReference>
<keyword evidence="3" id="KW-1185">Reference proteome</keyword>
<comment type="caution">
    <text evidence="2">The sequence shown here is derived from an EMBL/GenBank/DDBJ whole genome shotgun (WGS) entry which is preliminary data.</text>
</comment>
<keyword evidence="2" id="KW-0378">Hydrolase</keyword>
<accession>A0ABW0S5P4</accession>
<reference evidence="3" key="1">
    <citation type="journal article" date="2019" name="Int. J. Syst. Evol. Microbiol.">
        <title>The Global Catalogue of Microorganisms (GCM) 10K type strain sequencing project: providing services to taxonomists for standard genome sequencing and annotation.</title>
        <authorList>
            <consortium name="The Broad Institute Genomics Platform"/>
            <consortium name="The Broad Institute Genome Sequencing Center for Infectious Disease"/>
            <person name="Wu L."/>
            <person name="Ma J."/>
        </authorList>
    </citation>
    <scope>NUCLEOTIDE SEQUENCE [LARGE SCALE GENOMIC DNA]</scope>
    <source>
        <strain evidence="3">CGMCC 4.5798</strain>
    </source>
</reference>
<feature type="domain" description="HNH nuclease" evidence="1">
    <location>
        <begin position="43"/>
        <end position="85"/>
    </location>
</feature>
<evidence type="ECO:0000313" key="2">
    <source>
        <dbReference type="EMBL" id="MFC5551792.1"/>
    </source>
</evidence>
<evidence type="ECO:0000259" key="1">
    <source>
        <dbReference type="Pfam" id="PF13391"/>
    </source>
</evidence>
<keyword evidence="2" id="KW-0255">Endonuclease</keyword>
<dbReference type="GO" id="GO:0004519">
    <property type="term" value="F:endonuclease activity"/>
    <property type="evidence" value="ECO:0007669"/>
    <property type="project" value="UniProtKB-KW"/>
</dbReference>
<protein>
    <submittedName>
        <fullName evidence="2">HNH endonuclease</fullName>
    </submittedName>
</protein>